<dbReference type="InterPro" id="IPR000847">
    <property type="entry name" value="LysR_HTH_N"/>
</dbReference>
<reference evidence="6 7" key="1">
    <citation type="submission" date="2018-03" db="EMBL/GenBank/DDBJ databases">
        <authorList>
            <person name="Keele B.F."/>
        </authorList>
    </citation>
    <scope>NUCLEOTIDE SEQUENCE [LARGE SCALE GENOMIC DNA]</scope>
    <source>
        <strain evidence="6 7">CECT 8504</strain>
    </source>
</reference>
<dbReference type="SUPFAM" id="SSF46785">
    <property type="entry name" value="Winged helix' DNA-binding domain"/>
    <property type="match status" value="1"/>
</dbReference>
<evidence type="ECO:0000256" key="4">
    <source>
        <dbReference type="ARBA" id="ARBA00023163"/>
    </source>
</evidence>
<evidence type="ECO:0000256" key="1">
    <source>
        <dbReference type="ARBA" id="ARBA00009437"/>
    </source>
</evidence>
<dbReference type="PROSITE" id="PS50931">
    <property type="entry name" value="HTH_LYSR"/>
    <property type="match status" value="1"/>
</dbReference>
<dbReference type="InterPro" id="IPR005119">
    <property type="entry name" value="LysR_subst-bd"/>
</dbReference>
<keyword evidence="4" id="KW-0804">Transcription</keyword>
<name>A0A2R8BST1_9RHOB</name>
<dbReference type="InterPro" id="IPR036388">
    <property type="entry name" value="WH-like_DNA-bd_sf"/>
</dbReference>
<organism evidence="6 7">
    <name type="scientific">Palleronia abyssalis</name>
    <dbReference type="NCBI Taxonomy" id="1501240"/>
    <lineage>
        <taxon>Bacteria</taxon>
        <taxon>Pseudomonadati</taxon>
        <taxon>Pseudomonadota</taxon>
        <taxon>Alphaproteobacteria</taxon>
        <taxon>Rhodobacterales</taxon>
        <taxon>Roseobacteraceae</taxon>
        <taxon>Palleronia</taxon>
    </lineage>
</organism>
<keyword evidence="7" id="KW-1185">Reference proteome</keyword>
<evidence type="ECO:0000259" key="5">
    <source>
        <dbReference type="PROSITE" id="PS50931"/>
    </source>
</evidence>
<dbReference type="GO" id="GO:0043565">
    <property type="term" value="F:sequence-specific DNA binding"/>
    <property type="evidence" value="ECO:0007669"/>
    <property type="project" value="TreeGrafter"/>
</dbReference>
<keyword evidence="2" id="KW-0805">Transcription regulation</keyword>
<feature type="domain" description="HTH lysR-type" evidence="5">
    <location>
        <begin position="7"/>
        <end position="64"/>
    </location>
</feature>
<evidence type="ECO:0000256" key="2">
    <source>
        <dbReference type="ARBA" id="ARBA00023015"/>
    </source>
</evidence>
<dbReference type="Proteomes" id="UP000244912">
    <property type="component" value="Unassembled WGS sequence"/>
</dbReference>
<dbReference type="Pfam" id="PF03466">
    <property type="entry name" value="LysR_substrate"/>
    <property type="match status" value="1"/>
</dbReference>
<accession>A0A2R8BST1</accession>
<dbReference type="Pfam" id="PF00126">
    <property type="entry name" value="HTH_1"/>
    <property type="match status" value="1"/>
</dbReference>
<evidence type="ECO:0000313" key="6">
    <source>
        <dbReference type="EMBL" id="SPJ23201.1"/>
    </source>
</evidence>
<dbReference type="Gene3D" id="1.10.10.10">
    <property type="entry name" value="Winged helix-like DNA-binding domain superfamily/Winged helix DNA-binding domain"/>
    <property type="match status" value="1"/>
</dbReference>
<dbReference type="OrthoDB" id="7328368at2"/>
<dbReference type="Gene3D" id="3.40.190.10">
    <property type="entry name" value="Periplasmic binding protein-like II"/>
    <property type="match status" value="2"/>
</dbReference>
<protein>
    <submittedName>
        <fullName evidence="6">Glycine cleavage system transcriptional activator</fullName>
    </submittedName>
</protein>
<dbReference type="PANTHER" id="PTHR30537">
    <property type="entry name" value="HTH-TYPE TRANSCRIPTIONAL REGULATOR"/>
    <property type="match status" value="1"/>
</dbReference>
<comment type="similarity">
    <text evidence="1">Belongs to the LysR transcriptional regulatory family.</text>
</comment>
<dbReference type="AlphaFoldDB" id="A0A2R8BST1"/>
<dbReference type="InterPro" id="IPR036390">
    <property type="entry name" value="WH_DNA-bd_sf"/>
</dbReference>
<dbReference type="InterPro" id="IPR058163">
    <property type="entry name" value="LysR-type_TF_proteobact-type"/>
</dbReference>
<dbReference type="PANTHER" id="PTHR30537:SF79">
    <property type="entry name" value="TRANSCRIPTIONAL REGULATOR-RELATED"/>
    <property type="match status" value="1"/>
</dbReference>
<gene>
    <name evidence="6" type="primary">gcvA_1</name>
    <name evidence="6" type="ORF">PAA8504_01006</name>
</gene>
<dbReference type="SUPFAM" id="SSF53850">
    <property type="entry name" value="Periplasmic binding protein-like II"/>
    <property type="match status" value="1"/>
</dbReference>
<dbReference type="RefSeq" id="WP_108893060.1">
    <property type="nucleotide sequence ID" value="NZ_ONZF01000002.1"/>
</dbReference>
<dbReference type="GO" id="GO:0003700">
    <property type="term" value="F:DNA-binding transcription factor activity"/>
    <property type="evidence" value="ECO:0007669"/>
    <property type="project" value="InterPro"/>
</dbReference>
<dbReference type="GO" id="GO:0006351">
    <property type="term" value="P:DNA-templated transcription"/>
    <property type="evidence" value="ECO:0007669"/>
    <property type="project" value="TreeGrafter"/>
</dbReference>
<keyword evidence="3" id="KW-0238">DNA-binding</keyword>
<proteinExistence type="inferred from homology"/>
<sequence length="289" mass="31891">MEWQDVPSLQALRGFEAAARCGSYTAAARELNVTHAAIAQHVRRLETHFACRLMLREGGGMRPTEEGRRLAAALAEGFGIIATAASDLLARDRIRPLRIALTPSLAANWLMPRIGEFWAAHPGLELELVPSPENVDLRTQGYDMALRYGRGPWPGVEIERLMDAGHAVIAKHGMIAGPIRDLSILADREWLTEANNAEDLLWARQNGLPETVRPREFPNITMTLEAIRAGVGVGILPRVIAATPIARGEVEVVYEESDSDLAYHILTRPGPRSRPLTALIRWLKRQAAN</sequence>
<evidence type="ECO:0000313" key="7">
    <source>
        <dbReference type="Proteomes" id="UP000244912"/>
    </source>
</evidence>
<dbReference type="EMBL" id="ONZF01000002">
    <property type="protein sequence ID" value="SPJ23201.1"/>
    <property type="molecule type" value="Genomic_DNA"/>
</dbReference>
<evidence type="ECO:0000256" key="3">
    <source>
        <dbReference type="ARBA" id="ARBA00023125"/>
    </source>
</evidence>